<name>I7IQ96_BABMR</name>
<dbReference type="Proteomes" id="UP000002899">
    <property type="component" value="Chromosome II"/>
</dbReference>
<dbReference type="GeneID" id="24424233"/>
<gene>
    <name evidence="1" type="ORF">BMR1_02g02235</name>
</gene>
<reference evidence="1 2" key="3">
    <citation type="journal article" date="2016" name="Sci. Rep.">
        <title>Genome-wide diversity and gene expression profiling of Babesia microti isolates identify polymorphic genes that mediate host-pathogen interactions.</title>
        <authorList>
            <person name="Silva J.C."/>
            <person name="Cornillot E."/>
            <person name="McCracken C."/>
            <person name="Usmani-Brown S."/>
            <person name="Dwivedi A."/>
            <person name="Ifeonu O.O."/>
            <person name="Crabtree J."/>
            <person name="Gotia H.T."/>
            <person name="Virji A.Z."/>
            <person name="Reynes C."/>
            <person name="Colinge J."/>
            <person name="Kumar V."/>
            <person name="Lawres L."/>
            <person name="Pazzi J.E."/>
            <person name="Pablo J.V."/>
            <person name="Hung C."/>
            <person name="Brancato J."/>
            <person name="Kumari P."/>
            <person name="Orvis J."/>
            <person name="Tretina K."/>
            <person name="Chibucos M."/>
            <person name="Ott S."/>
            <person name="Sadzewicz L."/>
            <person name="Sengamalay N."/>
            <person name="Shetty A.C."/>
            <person name="Su Q."/>
            <person name="Tallon L."/>
            <person name="Fraser C.M."/>
            <person name="Frutos R."/>
            <person name="Molina D.M."/>
            <person name="Krause P.J."/>
            <person name="Ben Mamoun C."/>
        </authorList>
    </citation>
    <scope>NUCLEOTIDE SEQUENCE [LARGE SCALE GENOMIC DNA]</scope>
    <source>
        <strain evidence="1 2">RI</strain>
    </source>
</reference>
<dbReference type="EMBL" id="FO082872">
    <property type="protein sequence ID" value="CCF73605.1"/>
    <property type="molecule type" value="Genomic_DNA"/>
</dbReference>
<accession>I7IQ96</accession>
<dbReference type="AlphaFoldDB" id="I7IQ96"/>
<organism evidence="1 2">
    <name type="scientific">Babesia microti (strain RI)</name>
    <dbReference type="NCBI Taxonomy" id="1133968"/>
    <lineage>
        <taxon>Eukaryota</taxon>
        <taxon>Sar</taxon>
        <taxon>Alveolata</taxon>
        <taxon>Apicomplexa</taxon>
        <taxon>Aconoidasida</taxon>
        <taxon>Piroplasmida</taxon>
        <taxon>Babesiidae</taxon>
        <taxon>Babesia</taxon>
    </lineage>
</organism>
<reference evidence="1 2" key="1">
    <citation type="journal article" date="2012" name="Nucleic Acids Res.">
        <title>Sequencing of the smallest Apicomplexan genome from the human pathogen Babesia microti.</title>
        <authorList>
            <person name="Cornillot E."/>
            <person name="Hadj-Kaddour K."/>
            <person name="Dassouli A."/>
            <person name="Noel B."/>
            <person name="Ranwez V."/>
            <person name="Vacherie B."/>
            <person name="Augagneur Y."/>
            <person name="Bres V."/>
            <person name="Duclos A."/>
            <person name="Randazzo S."/>
            <person name="Carcy B."/>
            <person name="Debierre-Grockiego F."/>
            <person name="Delbecq S."/>
            <person name="Moubri-Menage K."/>
            <person name="Shams-Eldin H."/>
            <person name="Usmani-Brown S."/>
            <person name="Bringaud F."/>
            <person name="Wincker P."/>
            <person name="Vivares C.P."/>
            <person name="Schwarz R.T."/>
            <person name="Schetters T.P."/>
            <person name="Krause P.J."/>
            <person name="Gorenflot A."/>
            <person name="Berry V."/>
            <person name="Barbe V."/>
            <person name="Ben Mamoun C."/>
        </authorList>
    </citation>
    <scope>NUCLEOTIDE SEQUENCE [LARGE SCALE GENOMIC DNA]</scope>
    <source>
        <strain evidence="1 2">RI</strain>
    </source>
</reference>
<evidence type="ECO:0000313" key="1">
    <source>
        <dbReference type="EMBL" id="CCF73605.1"/>
    </source>
</evidence>
<proteinExistence type="predicted"/>
<dbReference type="KEGG" id="bmic:BMR1_02g02235"/>
<protein>
    <submittedName>
        <fullName evidence="1">Uncharacterized protein</fullName>
    </submittedName>
</protein>
<reference evidence="1 2" key="2">
    <citation type="journal article" date="2013" name="PLoS ONE">
        <title>Whole genome mapping and re-organization of the nuclear and mitochondrial genomes of Babesia microti isolates.</title>
        <authorList>
            <person name="Cornillot E."/>
            <person name="Dassouli A."/>
            <person name="Garg A."/>
            <person name="Pachikara N."/>
            <person name="Randazzo S."/>
            <person name="Depoix D."/>
            <person name="Carcy B."/>
            <person name="Delbecq S."/>
            <person name="Frutos R."/>
            <person name="Silva J.C."/>
            <person name="Sutton R."/>
            <person name="Krause P.J."/>
            <person name="Mamoun C.B."/>
        </authorList>
    </citation>
    <scope>NUCLEOTIDE SEQUENCE [LARGE SCALE GENOMIC DNA]</scope>
    <source>
        <strain evidence="1 2">RI</strain>
    </source>
</reference>
<dbReference type="RefSeq" id="XP_012648214.1">
    <property type="nucleotide sequence ID" value="XM_012792760.1"/>
</dbReference>
<dbReference type="VEuPathDB" id="PiroplasmaDB:BMR1_02g02235"/>
<sequence>MGKYNLPKIDGFQVCYFDPEVATGSAYIVDDDERQYRNEVMAKFAEFVEIRKKIDEKHRAKLAMEDKIRDQLRYLKSIQTECDDALFKQIISDYMRLKVLLEKTILLRTELQLQYACLCDTVERRIDYLIDLYRLNRDILNKIKG</sequence>
<keyword evidence="2" id="KW-1185">Reference proteome</keyword>
<evidence type="ECO:0000313" key="2">
    <source>
        <dbReference type="Proteomes" id="UP000002899"/>
    </source>
</evidence>